<evidence type="ECO:0000256" key="1">
    <source>
        <dbReference type="ARBA" id="ARBA00010282"/>
    </source>
</evidence>
<gene>
    <name evidence="3" type="ORF">MOX91_05660</name>
</gene>
<evidence type="ECO:0000259" key="2">
    <source>
        <dbReference type="Pfam" id="PF02657"/>
    </source>
</evidence>
<evidence type="ECO:0000313" key="3">
    <source>
        <dbReference type="EMBL" id="MDX8415665.1"/>
    </source>
</evidence>
<comment type="similarity">
    <text evidence="1">Belongs to the SufE family.</text>
</comment>
<dbReference type="SUPFAM" id="SSF82649">
    <property type="entry name" value="SufE/NifU"/>
    <property type="match status" value="1"/>
</dbReference>
<sequence length="137" mass="15672">MSIVEQRKDELREEFGFFESPEERFEYIISKTKNKEGLAEEFKSEKYLVRGCVSNLWLVPSFEEGKCAFKTDADSIITKGIASLVSEMYSGLSPQEILDFDCAFLSEIGIEQYLSPNRRNGLSKLCEKITDFAKSKI</sequence>
<dbReference type="RefSeq" id="WP_370397111.1">
    <property type="nucleotide sequence ID" value="NZ_JALBUT010000005.1"/>
</dbReference>
<reference evidence="3 4" key="1">
    <citation type="submission" date="2022-03" db="EMBL/GenBank/DDBJ databases">
        <title>Novel taxa within the pig intestine.</title>
        <authorList>
            <person name="Wylensek D."/>
            <person name="Bishof K."/>
            <person name="Afrizal A."/>
            <person name="Clavel T."/>
        </authorList>
    </citation>
    <scope>NUCLEOTIDE SEQUENCE [LARGE SCALE GENOMIC DNA]</scope>
    <source>
        <strain evidence="3 4">CLA-KB-P66</strain>
    </source>
</reference>
<dbReference type="Pfam" id="PF02657">
    <property type="entry name" value="SufE"/>
    <property type="match status" value="1"/>
</dbReference>
<evidence type="ECO:0000313" key="4">
    <source>
        <dbReference type="Proteomes" id="UP001275932"/>
    </source>
</evidence>
<protein>
    <submittedName>
        <fullName evidence="3">SufE family protein</fullName>
    </submittedName>
</protein>
<dbReference type="Proteomes" id="UP001275932">
    <property type="component" value="Unassembled WGS sequence"/>
</dbReference>
<dbReference type="PANTHER" id="PTHR43597">
    <property type="entry name" value="SULFUR ACCEPTOR PROTEIN CSDE"/>
    <property type="match status" value="1"/>
</dbReference>
<accession>A0ABU4WGH4</accession>
<feature type="domain" description="Fe-S metabolism associated" evidence="2">
    <location>
        <begin position="13"/>
        <end position="130"/>
    </location>
</feature>
<dbReference type="PANTHER" id="PTHR43597:SF5">
    <property type="entry name" value="SUFE-LIKE PROTEIN 2, CHLOROPLASTIC"/>
    <property type="match status" value="1"/>
</dbReference>
<name>A0ABU4WGH4_9BACT</name>
<dbReference type="EMBL" id="JALBUT010000005">
    <property type="protein sequence ID" value="MDX8415665.1"/>
    <property type="molecule type" value="Genomic_DNA"/>
</dbReference>
<comment type="caution">
    <text evidence="3">The sequence shown here is derived from an EMBL/GenBank/DDBJ whole genome shotgun (WGS) entry which is preliminary data.</text>
</comment>
<dbReference type="Gene3D" id="3.90.1010.10">
    <property type="match status" value="1"/>
</dbReference>
<proteinExistence type="inferred from homology"/>
<keyword evidence="4" id="KW-1185">Reference proteome</keyword>
<organism evidence="3 4">
    <name type="scientific">Intestinicryptomonas porci</name>
    <dbReference type="NCBI Taxonomy" id="2926320"/>
    <lineage>
        <taxon>Bacteria</taxon>
        <taxon>Pseudomonadati</taxon>
        <taxon>Verrucomicrobiota</taxon>
        <taxon>Opitutia</taxon>
        <taxon>Opitutales</taxon>
        <taxon>Intestinicryptomonaceae</taxon>
        <taxon>Intestinicryptomonas</taxon>
    </lineage>
</organism>
<dbReference type="InterPro" id="IPR003808">
    <property type="entry name" value="Fe-S_metab-assoc_dom"/>
</dbReference>